<evidence type="ECO:0000313" key="12">
    <source>
        <dbReference type="Proteomes" id="UP000015500"/>
    </source>
</evidence>
<dbReference type="PANTHER" id="PTHR48111">
    <property type="entry name" value="REGULATOR OF RPOS"/>
    <property type="match status" value="1"/>
</dbReference>
<dbReference type="GO" id="GO:0006355">
    <property type="term" value="P:regulation of DNA-templated transcription"/>
    <property type="evidence" value="ECO:0007669"/>
    <property type="project" value="InterPro"/>
</dbReference>
<gene>
    <name evidence="11" type="ORF">M493_08690</name>
</gene>
<dbReference type="InterPro" id="IPR001789">
    <property type="entry name" value="Sig_transdc_resp-reg_receiver"/>
</dbReference>
<dbReference type="SMART" id="SM00448">
    <property type="entry name" value="REC"/>
    <property type="match status" value="1"/>
</dbReference>
<dbReference type="GO" id="GO:0032993">
    <property type="term" value="C:protein-DNA complex"/>
    <property type="evidence" value="ECO:0007669"/>
    <property type="project" value="TreeGrafter"/>
</dbReference>
<feature type="domain" description="OmpR/PhoB-type" evidence="10">
    <location>
        <begin position="125"/>
        <end position="225"/>
    </location>
</feature>
<keyword evidence="12" id="KW-1185">Reference proteome</keyword>
<dbReference type="SMART" id="SM00862">
    <property type="entry name" value="Trans_reg_C"/>
    <property type="match status" value="1"/>
</dbReference>
<reference evidence="11 12" key="1">
    <citation type="journal article" date="2014" name="Genome Announc.">
        <title>Complete Genome Sequence of the Thermophilic Polychlorinated Biphenyl Degrader Geobacillus sp. Strain JF8 (NBRC 109937).</title>
        <authorList>
            <person name="Shintani M."/>
            <person name="Ohtsubo Y."/>
            <person name="Fukuda K."/>
            <person name="Hosoyama A."/>
            <person name="Ohji S."/>
            <person name="Yamazoe A."/>
            <person name="Fujita N."/>
            <person name="Nagata Y."/>
            <person name="Tsuda M."/>
            <person name="Hatta T."/>
            <person name="Kimbara K."/>
        </authorList>
    </citation>
    <scope>NUCLEOTIDE SEQUENCE [LARGE SCALE GENOMIC DNA]</scope>
    <source>
        <strain evidence="11 12">JF8</strain>
    </source>
</reference>
<sequence>MRMYTLVLVDDEARMLDLLDLYLAPNGYRCVKCRSGQEAIDYLRGHHADLVLLDVMMPELDGWETCRRIRSFSDIPIMMVTARDETADIVQGLKIGADDYVTKPFDEAELLARIEAVLRRAGARRSAIRTAGLVWDEEEHAVHYEGKPIPLTPKEFAILGLFLKRPNQVFSRGQIIASLWGYLADTEERTVDSHIKNIREKLRQAGFPADDHLQTVWGVGYKWEGRKP</sequence>
<dbReference type="Gene3D" id="3.40.50.2300">
    <property type="match status" value="1"/>
</dbReference>
<evidence type="ECO:0000256" key="5">
    <source>
        <dbReference type="ARBA" id="ARBA00023125"/>
    </source>
</evidence>
<organism evidence="11 12">
    <name type="scientific">Geobacillus genomosp. 3</name>
    <dbReference type="NCBI Taxonomy" id="1921421"/>
    <lineage>
        <taxon>Bacteria</taxon>
        <taxon>Bacillati</taxon>
        <taxon>Bacillota</taxon>
        <taxon>Bacilli</taxon>
        <taxon>Bacillales</taxon>
        <taxon>Anoxybacillaceae</taxon>
        <taxon>Geobacillus</taxon>
    </lineage>
</organism>
<evidence type="ECO:0000256" key="6">
    <source>
        <dbReference type="ARBA" id="ARBA00023163"/>
    </source>
</evidence>
<dbReference type="KEGG" id="gjf:M493_08690"/>
<dbReference type="InterPro" id="IPR001867">
    <property type="entry name" value="OmpR/PhoB-type_DNA-bd"/>
</dbReference>
<keyword evidence="2 7" id="KW-0597">Phosphoprotein</keyword>
<evidence type="ECO:0000256" key="4">
    <source>
        <dbReference type="ARBA" id="ARBA00023015"/>
    </source>
</evidence>
<keyword evidence="6" id="KW-0804">Transcription</keyword>
<keyword evidence="5 8" id="KW-0238">DNA-binding</keyword>
<dbReference type="HOGENOM" id="CLU_000445_30_4_9"/>
<dbReference type="FunFam" id="1.10.10.10:FF:000018">
    <property type="entry name" value="DNA-binding response regulator ResD"/>
    <property type="match status" value="1"/>
</dbReference>
<evidence type="ECO:0000313" key="11">
    <source>
        <dbReference type="EMBL" id="AGT32013.2"/>
    </source>
</evidence>
<proteinExistence type="predicted"/>
<dbReference type="Gene3D" id="6.10.250.690">
    <property type="match status" value="1"/>
</dbReference>
<feature type="domain" description="Response regulatory" evidence="9">
    <location>
        <begin position="5"/>
        <end position="118"/>
    </location>
</feature>
<evidence type="ECO:0000256" key="8">
    <source>
        <dbReference type="PROSITE-ProRule" id="PRU01091"/>
    </source>
</evidence>
<name>S5ZNJ7_GEOG3</name>
<dbReference type="SUPFAM" id="SSF52172">
    <property type="entry name" value="CheY-like"/>
    <property type="match status" value="1"/>
</dbReference>
<dbReference type="EMBL" id="CP006254">
    <property type="protein sequence ID" value="AGT32013.2"/>
    <property type="molecule type" value="Genomic_DNA"/>
</dbReference>
<dbReference type="PROSITE" id="PS51755">
    <property type="entry name" value="OMPR_PHOB"/>
    <property type="match status" value="1"/>
</dbReference>
<evidence type="ECO:0000259" key="10">
    <source>
        <dbReference type="PROSITE" id="PS51755"/>
    </source>
</evidence>
<evidence type="ECO:0000256" key="1">
    <source>
        <dbReference type="ARBA" id="ARBA00004496"/>
    </source>
</evidence>
<feature type="DNA-binding region" description="OmpR/PhoB-type" evidence="8">
    <location>
        <begin position="125"/>
        <end position="225"/>
    </location>
</feature>
<dbReference type="GO" id="GO:0000976">
    <property type="term" value="F:transcription cis-regulatory region binding"/>
    <property type="evidence" value="ECO:0007669"/>
    <property type="project" value="TreeGrafter"/>
</dbReference>
<dbReference type="Pfam" id="PF00486">
    <property type="entry name" value="Trans_reg_C"/>
    <property type="match status" value="1"/>
</dbReference>
<accession>S5ZNJ7</accession>
<dbReference type="InterPro" id="IPR039420">
    <property type="entry name" value="WalR-like"/>
</dbReference>
<dbReference type="FunFam" id="3.40.50.2300:FF:000001">
    <property type="entry name" value="DNA-binding response regulator PhoB"/>
    <property type="match status" value="1"/>
</dbReference>
<dbReference type="STRING" id="1921421.M493_08690"/>
<dbReference type="GO" id="GO:0005829">
    <property type="term" value="C:cytosol"/>
    <property type="evidence" value="ECO:0007669"/>
    <property type="project" value="TreeGrafter"/>
</dbReference>
<dbReference type="AlphaFoldDB" id="S5ZNJ7"/>
<dbReference type="GO" id="GO:0000156">
    <property type="term" value="F:phosphorelay response regulator activity"/>
    <property type="evidence" value="ECO:0007669"/>
    <property type="project" value="TreeGrafter"/>
</dbReference>
<keyword evidence="4" id="KW-0805">Transcription regulation</keyword>
<keyword evidence="3" id="KW-0902">Two-component regulatory system</keyword>
<dbReference type="Proteomes" id="UP000015500">
    <property type="component" value="Chromosome"/>
</dbReference>
<comment type="subcellular location">
    <subcellularLocation>
        <location evidence="1">Cytoplasm</location>
    </subcellularLocation>
</comment>
<dbReference type="PROSITE" id="PS50110">
    <property type="entry name" value="RESPONSE_REGULATORY"/>
    <property type="match status" value="1"/>
</dbReference>
<dbReference type="Pfam" id="PF00072">
    <property type="entry name" value="Response_reg"/>
    <property type="match status" value="1"/>
</dbReference>
<evidence type="ECO:0000259" key="9">
    <source>
        <dbReference type="PROSITE" id="PS50110"/>
    </source>
</evidence>
<evidence type="ECO:0000256" key="7">
    <source>
        <dbReference type="PROSITE-ProRule" id="PRU00169"/>
    </source>
</evidence>
<dbReference type="Gene3D" id="1.10.10.10">
    <property type="entry name" value="Winged helix-like DNA-binding domain superfamily/Winged helix DNA-binding domain"/>
    <property type="match status" value="1"/>
</dbReference>
<evidence type="ECO:0000256" key="3">
    <source>
        <dbReference type="ARBA" id="ARBA00023012"/>
    </source>
</evidence>
<dbReference type="InterPro" id="IPR011006">
    <property type="entry name" value="CheY-like_superfamily"/>
</dbReference>
<evidence type="ECO:0000256" key="2">
    <source>
        <dbReference type="ARBA" id="ARBA00022553"/>
    </source>
</evidence>
<dbReference type="InterPro" id="IPR036388">
    <property type="entry name" value="WH-like_DNA-bd_sf"/>
</dbReference>
<dbReference type="CDD" id="cd17574">
    <property type="entry name" value="REC_OmpR"/>
    <property type="match status" value="1"/>
</dbReference>
<protein>
    <submittedName>
        <fullName evidence="11">XRE family transcriptional regulator</fullName>
    </submittedName>
</protein>
<dbReference type="CDD" id="cd00383">
    <property type="entry name" value="trans_reg_C"/>
    <property type="match status" value="1"/>
</dbReference>
<dbReference type="PANTHER" id="PTHR48111:SF73">
    <property type="entry name" value="ALKALINE PHOSPHATASE SYNTHESIS TRANSCRIPTIONAL REGULATORY PROTEIN PHOP"/>
    <property type="match status" value="1"/>
</dbReference>
<feature type="modified residue" description="4-aspartylphosphate" evidence="7">
    <location>
        <position position="54"/>
    </location>
</feature>